<dbReference type="EMBL" id="PHUF01000005">
    <property type="protein sequence ID" value="PKB13942.1"/>
    <property type="molecule type" value="Genomic_DNA"/>
</dbReference>
<reference evidence="2 3" key="1">
    <citation type="submission" date="2017-11" db="EMBL/GenBank/DDBJ databases">
        <title>Genomic Encyclopedia of Type Strains, Phase III (KMG-III): the genomes of soil and plant-associated and newly described type strains.</title>
        <authorList>
            <person name="Whitman W."/>
        </authorList>
    </citation>
    <scope>NUCLEOTIDE SEQUENCE [LARGE SCALE GENOMIC DNA]</scope>
    <source>
        <strain evidence="2 3">CGMCC 1.12274</strain>
    </source>
</reference>
<keyword evidence="1" id="KW-1133">Transmembrane helix</keyword>
<evidence type="ECO:0000313" key="2">
    <source>
        <dbReference type="EMBL" id="PKB13942.1"/>
    </source>
</evidence>
<keyword evidence="3" id="KW-1185">Reference proteome</keyword>
<proteinExistence type="predicted"/>
<evidence type="ECO:0000256" key="1">
    <source>
        <dbReference type="SAM" id="Phobius"/>
    </source>
</evidence>
<evidence type="ECO:0000313" key="3">
    <source>
        <dbReference type="Proteomes" id="UP000232587"/>
    </source>
</evidence>
<keyword evidence="1" id="KW-0472">Membrane</keyword>
<organism evidence="2 3">
    <name type="scientific">Novosphingobium kunmingense</name>
    <dbReference type="NCBI Taxonomy" id="1211806"/>
    <lineage>
        <taxon>Bacteria</taxon>
        <taxon>Pseudomonadati</taxon>
        <taxon>Pseudomonadota</taxon>
        <taxon>Alphaproteobacteria</taxon>
        <taxon>Sphingomonadales</taxon>
        <taxon>Sphingomonadaceae</taxon>
        <taxon>Novosphingobium</taxon>
    </lineage>
</organism>
<name>A0A2N0H4T7_9SPHN</name>
<comment type="caution">
    <text evidence="2">The sequence shown here is derived from an EMBL/GenBank/DDBJ whole genome shotgun (WGS) entry which is preliminary data.</text>
</comment>
<feature type="transmembrane region" description="Helical" evidence="1">
    <location>
        <begin position="80"/>
        <end position="100"/>
    </location>
</feature>
<feature type="transmembrane region" description="Helical" evidence="1">
    <location>
        <begin position="39"/>
        <end position="60"/>
    </location>
</feature>
<dbReference type="Proteomes" id="UP000232587">
    <property type="component" value="Unassembled WGS sequence"/>
</dbReference>
<keyword evidence="1" id="KW-0812">Transmembrane</keyword>
<accession>A0A2N0H4T7</accession>
<dbReference type="RefSeq" id="WP_198519245.1">
    <property type="nucleotide sequence ID" value="NZ_PHUF01000005.1"/>
</dbReference>
<dbReference type="AlphaFoldDB" id="A0A2N0H4T7"/>
<sequence length="110" mass="11959">MLVALLVPLVIGAALFLFMLVRAAIRQRAAPLPEAVAVGGVTNFFDTLGIGSFAPTLAWLNFRKLVPDRIIPQTMPVGALRWLVAAVVLYTGLTMLYAGIEDEDRIEPRP</sequence>
<gene>
    <name evidence="2" type="ORF">B0I00_2570</name>
</gene>
<protein>
    <submittedName>
        <fullName evidence="2">Uncharacterized protein</fullName>
    </submittedName>
</protein>